<accession>A0AAD4Z9I7</accession>
<gene>
    <name evidence="1" type="ORF">L3X38_016867</name>
</gene>
<evidence type="ECO:0000313" key="1">
    <source>
        <dbReference type="EMBL" id="KAI5337596.1"/>
    </source>
</evidence>
<dbReference type="AlphaFoldDB" id="A0AAD4Z9I7"/>
<name>A0AAD4Z9I7_PRUDU</name>
<dbReference type="Proteomes" id="UP001054821">
    <property type="component" value="Chromosome 3"/>
</dbReference>
<dbReference type="EMBL" id="JAJFAZ020000003">
    <property type="protein sequence ID" value="KAI5337596.1"/>
    <property type="molecule type" value="Genomic_DNA"/>
</dbReference>
<protein>
    <submittedName>
        <fullName evidence="1">Uncharacterized protein</fullName>
    </submittedName>
</protein>
<sequence length="75" mass="8673">MSEMMMPDGGWGMEMRACLEPWDGEEYERRKMEAWLALADFQQLDESFVRLLGCSTEEKMGRDGGIGLRIKVFYG</sequence>
<proteinExistence type="predicted"/>
<evidence type="ECO:0000313" key="2">
    <source>
        <dbReference type="Proteomes" id="UP001054821"/>
    </source>
</evidence>
<reference evidence="1 2" key="1">
    <citation type="journal article" date="2022" name="G3 (Bethesda)">
        <title>Whole-genome sequence and methylome profiling of the almond [Prunus dulcis (Mill.) D.A. Webb] cultivar 'Nonpareil'.</title>
        <authorList>
            <person name="D'Amico-Willman K.M."/>
            <person name="Ouma W.Z."/>
            <person name="Meulia T."/>
            <person name="Sideli G.M."/>
            <person name="Gradziel T.M."/>
            <person name="Fresnedo-Ramirez J."/>
        </authorList>
    </citation>
    <scope>NUCLEOTIDE SEQUENCE [LARGE SCALE GENOMIC DNA]</scope>
    <source>
        <strain evidence="1">Clone GOH B32 T37-40</strain>
    </source>
</reference>
<organism evidence="1 2">
    <name type="scientific">Prunus dulcis</name>
    <name type="common">Almond</name>
    <name type="synonym">Amygdalus dulcis</name>
    <dbReference type="NCBI Taxonomy" id="3755"/>
    <lineage>
        <taxon>Eukaryota</taxon>
        <taxon>Viridiplantae</taxon>
        <taxon>Streptophyta</taxon>
        <taxon>Embryophyta</taxon>
        <taxon>Tracheophyta</taxon>
        <taxon>Spermatophyta</taxon>
        <taxon>Magnoliopsida</taxon>
        <taxon>eudicotyledons</taxon>
        <taxon>Gunneridae</taxon>
        <taxon>Pentapetalae</taxon>
        <taxon>rosids</taxon>
        <taxon>fabids</taxon>
        <taxon>Rosales</taxon>
        <taxon>Rosaceae</taxon>
        <taxon>Amygdaloideae</taxon>
        <taxon>Amygdaleae</taxon>
        <taxon>Prunus</taxon>
    </lineage>
</organism>
<keyword evidence="2" id="KW-1185">Reference proteome</keyword>
<comment type="caution">
    <text evidence="1">The sequence shown here is derived from an EMBL/GenBank/DDBJ whole genome shotgun (WGS) entry which is preliminary data.</text>
</comment>